<dbReference type="RefSeq" id="WP_104373750.1">
    <property type="nucleotide sequence ID" value="NZ_BFAV01000179.1"/>
</dbReference>
<dbReference type="PROSITE" id="PS50893">
    <property type="entry name" value="ABC_TRANSPORTER_2"/>
    <property type="match status" value="1"/>
</dbReference>
<gene>
    <name evidence="12" type="ORF">DCCM_4845</name>
</gene>
<feature type="domain" description="ABC transporter" evidence="10">
    <location>
        <begin position="337"/>
        <end position="572"/>
    </location>
</feature>
<dbReference type="Gene3D" id="1.20.1560.10">
    <property type="entry name" value="ABC transporter type 1, transmembrane domain"/>
    <property type="match status" value="1"/>
</dbReference>
<keyword evidence="7 9" id="KW-1133">Transmembrane helix</keyword>
<dbReference type="InterPro" id="IPR036640">
    <property type="entry name" value="ABC1_TM_sf"/>
</dbReference>
<dbReference type="InterPro" id="IPR014216">
    <property type="entry name" value="ABC_transptr_CydD"/>
</dbReference>
<evidence type="ECO:0000256" key="1">
    <source>
        <dbReference type="ARBA" id="ARBA00004651"/>
    </source>
</evidence>
<dbReference type="Gene3D" id="3.40.50.300">
    <property type="entry name" value="P-loop containing nucleotide triphosphate hydrolases"/>
    <property type="match status" value="1"/>
</dbReference>
<dbReference type="InterPro" id="IPR003593">
    <property type="entry name" value="AAA+_ATPase"/>
</dbReference>
<dbReference type="SUPFAM" id="SSF90123">
    <property type="entry name" value="ABC transporter transmembrane region"/>
    <property type="match status" value="1"/>
</dbReference>
<accession>A0A2L2XMY8</accession>
<evidence type="ECO:0000256" key="9">
    <source>
        <dbReference type="SAM" id="Phobius"/>
    </source>
</evidence>
<feature type="transmembrane region" description="Helical" evidence="9">
    <location>
        <begin position="133"/>
        <end position="152"/>
    </location>
</feature>
<evidence type="ECO:0000256" key="6">
    <source>
        <dbReference type="ARBA" id="ARBA00022840"/>
    </source>
</evidence>
<dbReference type="Proteomes" id="UP000239549">
    <property type="component" value="Unassembled WGS sequence"/>
</dbReference>
<evidence type="ECO:0000259" key="10">
    <source>
        <dbReference type="PROSITE" id="PS50893"/>
    </source>
</evidence>
<feature type="transmembrane region" description="Helical" evidence="9">
    <location>
        <begin position="192"/>
        <end position="212"/>
    </location>
</feature>
<dbReference type="GO" id="GO:0042883">
    <property type="term" value="P:cysteine transport"/>
    <property type="evidence" value="ECO:0007669"/>
    <property type="project" value="InterPro"/>
</dbReference>
<dbReference type="GO" id="GO:0005524">
    <property type="term" value="F:ATP binding"/>
    <property type="evidence" value="ECO:0007669"/>
    <property type="project" value="UniProtKB-KW"/>
</dbReference>
<dbReference type="PANTHER" id="PTHR24221:SF590">
    <property type="entry name" value="COMPONENT LINKED WITH THE ASSEMBLY OF CYTOCHROME' TRANSPORT TRANSMEMBRANE ATP-BINDING PROTEIN ABC TRANSPORTER CYDD-RELATED"/>
    <property type="match status" value="1"/>
</dbReference>
<name>A0A2L2XMY8_9FIRM</name>
<organism evidence="12 13">
    <name type="scientific">Desulfocucumis palustris</name>
    <dbReference type="NCBI Taxonomy" id="1898651"/>
    <lineage>
        <taxon>Bacteria</taxon>
        <taxon>Bacillati</taxon>
        <taxon>Bacillota</taxon>
        <taxon>Clostridia</taxon>
        <taxon>Eubacteriales</taxon>
        <taxon>Desulfocucumaceae</taxon>
        <taxon>Desulfocucumis</taxon>
    </lineage>
</organism>
<evidence type="ECO:0000256" key="7">
    <source>
        <dbReference type="ARBA" id="ARBA00022989"/>
    </source>
</evidence>
<evidence type="ECO:0000313" key="12">
    <source>
        <dbReference type="EMBL" id="GBF35716.1"/>
    </source>
</evidence>
<comment type="caution">
    <text evidence="12">The sequence shown here is derived from an EMBL/GenBank/DDBJ whole genome shotgun (WGS) entry which is preliminary data.</text>
</comment>
<evidence type="ECO:0000256" key="3">
    <source>
        <dbReference type="ARBA" id="ARBA00022475"/>
    </source>
</evidence>
<reference evidence="13" key="1">
    <citation type="submission" date="2018-02" db="EMBL/GenBank/DDBJ databases">
        <title>Genome sequence of Desulfocucumis palustris strain NAW-5.</title>
        <authorList>
            <person name="Watanabe M."/>
            <person name="Kojima H."/>
            <person name="Fukui M."/>
        </authorList>
    </citation>
    <scope>NUCLEOTIDE SEQUENCE [LARGE SCALE GENOMIC DNA]</scope>
    <source>
        <strain evidence="13">NAW-5</strain>
    </source>
</reference>
<comment type="subcellular location">
    <subcellularLocation>
        <location evidence="1">Cell membrane</location>
        <topology evidence="1">Multi-pass membrane protein</topology>
    </subcellularLocation>
</comment>
<keyword evidence="5" id="KW-0547">Nucleotide-binding</keyword>
<dbReference type="Pfam" id="PF00005">
    <property type="entry name" value="ABC_tran"/>
    <property type="match status" value="1"/>
</dbReference>
<dbReference type="SMART" id="SM00382">
    <property type="entry name" value="AAA"/>
    <property type="match status" value="1"/>
</dbReference>
<keyword evidence="2" id="KW-0813">Transport</keyword>
<evidence type="ECO:0000259" key="11">
    <source>
        <dbReference type="PROSITE" id="PS50929"/>
    </source>
</evidence>
<dbReference type="Pfam" id="PF00664">
    <property type="entry name" value="ABC_membrane"/>
    <property type="match status" value="1"/>
</dbReference>
<dbReference type="GO" id="GO:0005886">
    <property type="term" value="C:plasma membrane"/>
    <property type="evidence" value="ECO:0007669"/>
    <property type="project" value="UniProtKB-SubCell"/>
</dbReference>
<evidence type="ECO:0000256" key="8">
    <source>
        <dbReference type="ARBA" id="ARBA00023136"/>
    </source>
</evidence>
<dbReference type="InterPro" id="IPR027417">
    <property type="entry name" value="P-loop_NTPase"/>
</dbReference>
<proteinExistence type="predicted"/>
<feature type="transmembrane region" description="Helical" evidence="9">
    <location>
        <begin position="233"/>
        <end position="260"/>
    </location>
</feature>
<dbReference type="GO" id="GO:0140359">
    <property type="term" value="F:ABC-type transporter activity"/>
    <property type="evidence" value="ECO:0007669"/>
    <property type="project" value="InterPro"/>
</dbReference>
<feature type="transmembrane region" description="Helical" evidence="9">
    <location>
        <begin position="159"/>
        <end position="180"/>
    </location>
</feature>
<dbReference type="OrthoDB" id="9771903at2"/>
<dbReference type="PROSITE" id="PS50929">
    <property type="entry name" value="ABC_TM1F"/>
    <property type="match status" value="1"/>
</dbReference>
<keyword evidence="4 9" id="KW-0812">Transmembrane</keyword>
<evidence type="ECO:0000256" key="4">
    <source>
        <dbReference type="ARBA" id="ARBA00022692"/>
    </source>
</evidence>
<dbReference type="AlphaFoldDB" id="A0A2L2XMY8"/>
<dbReference type="NCBIfam" id="TIGR02857">
    <property type="entry name" value="CydD"/>
    <property type="match status" value="1"/>
</dbReference>
<evidence type="ECO:0000256" key="5">
    <source>
        <dbReference type="ARBA" id="ARBA00022741"/>
    </source>
</evidence>
<keyword evidence="6 12" id="KW-0067">ATP-binding</keyword>
<protein>
    <submittedName>
        <fullName evidence="12">Transport ATP-binding protein CydD</fullName>
    </submittedName>
</protein>
<keyword evidence="8 9" id="KW-0472">Membrane</keyword>
<dbReference type="PANTHER" id="PTHR24221">
    <property type="entry name" value="ATP-BINDING CASSETTE SUB-FAMILY B"/>
    <property type="match status" value="1"/>
</dbReference>
<dbReference type="FunFam" id="3.40.50.300:FF:000221">
    <property type="entry name" value="Multidrug ABC transporter ATP-binding protein"/>
    <property type="match status" value="1"/>
</dbReference>
<dbReference type="InterPro" id="IPR011527">
    <property type="entry name" value="ABC1_TM_dom"/>
</dbReference>
<feature type="domain" description="ABC transmembrane type-1" evidence="11">
    <location>
        <begin position="18"/>
        <end position="301"/>
    </location>
</feature>
<evidence type="ECO:0000313" key="13">
    <source>
        <dbReference type="Proteomes" id="UP000239549"/>
    </source>
</evidence>
<dbReference type="InterPro" id="IPR003439">
    <property type="entry name" value="ABC_transporter-like_ATP-bd"/>
</dbReference>
<dbReference type="EMBL" id="BFAV01000179">
    <property type="protein sequence ID" value="GBF35716.1"/>
    <property type="molecule type" value="Genomic_DNA"/>
</dbReference>
<evidence type="ECO:0000256" key="2">
    <source>
        <dbReference type="ARBA" id="ARBA00022448"/>
    </source>
</evidence>
<dbReference type="GO" id="GO:0016887">
    <property type="term" value="F:ATP hydrolysis activity"/>
    <property type="evidence" value="ECO:0007669"/>
    <property type="project" value="InterPro"/>
</dbReference>
<dbReference type="SUPFAM" id="SSF52540">
    <property type="entry name" value="P-loop containing nucleoside triphosphate hydrolases"/>
    <property type="match status" value="1"/>
</dbReference>
<keyword evidence="13" id="KW-1185">Reference proteome</keyword>
<dbReference type="CDD" id="cd18584">
    <property type="entry name" value="ABC_6TM_AarD_CydD"/>
    <property type="match status" value="1"/>
</dbReference>
<sequence>MLDKRLFGETGPVRVFLALSVGLGLGSGLLAVLQAGCLARVVNRVFLNGNNLEDVRALLGVLLGLIIFRAGLAWIGEIAAHRAAAGIKHRLRQRLLAHLLALGPVYAGGERTGELVNVLVEGIEALDAYFARYLPQLALAALLPLAVLGFVFPLDIVSGLILLFTAPLIPLFMFLIGKWAQSLSRRQWEALSLMSAHFLDVLQGLTTLKIFGRSKEQAKTIARISGNFRDTTLGVLRVAFLSALALEFVATISTALVAVTVGLRLVYARIPFEQAFFLLLLAPEFYLPLRLLGGNYHAGLAGVSAAGRIFEILDTPPPPETKSSPPSPVPPGPPFRITFEDVHFSYGQGERTALQGVSFGINPGEMVALVGPSGAGKTTAAHLLLRFIEPDRGRILVNGTPLGQMPQEEWRRHIALIPQKPYLFYGTIADNIRLGRPGAALEEVMEAAVQAGGHGFILDLPRGYDTQVGEGGIRLSGGQVQRLAIARAFLKDAPLLIMDEATGGLDPVSESVILESLERLARGRTALIIAHRLHTVRRAGRIVVLESGRVAETGRHQELLEMKGIYHRLVSVYPASSL</sequence>
<feature type="transmembrane region" description="Helical" evidence="9">
    <location>
        <begin position="55"/>
        <end position="75"/>
    </location>
</feature>
<keyword evidence="3" id="KW-1003">Cell membrane</keyword>
<dbReference type="InterPro" id="IPR039421">
    <property type="entry name" value="Type_1_exporter"/>
</dbReference>